<dbReference type="Proteomes" id="UP000251835">
    <property type="component" value="Unassembled WGS sequence"/>
</dbReference>
<accession>A0A7L4USX4</accession>
<evidence type="ECO:0000313" key="7">
    <source>
        <dbReference type="Proteomes" id="UP000251835"/>
    </source>
</evidence>
<dbReference type="PANTHER" id="PTHR42852:SF6">
    <property type="entry name" value="THIOL:DISULFIDE INTERCHANGE PROTEIN DSBE"/>
    <property type="match status" value="1"/>
</dbReference>
<gene>
    <name evidence="6" type="ORF">C7377_0909</name>
</gene>
<dbReference type="InterPro" id="IPR013740">
    <property type="entry name" value="Redoxin"/>
</dbReference>
<keyword evidence="2" id="KW-0201">Cytochrome c-type biogenesis</keyword>
<proteinExistence type="predicted"/>
<dbReference type="RefSeq" id="WP_116496109.1">
    <property type="nucleotide sequence ID" value="NZ_QENZ01000003.1"/>
</dbReference>
<dbReference type="OrthoDB" id="736810at2"/>
<evidence type="ECO:0000256" key="2">
    <source>
        <dbReference type="ARBA" id="ARBA00022748"/>
    </source>
</evidence>
<dbReference type="GO" id="GO:0030313">
    <property type="term" value="C:cell envelope"/>
    <property type="evidence" value="ECO:0007669"/>
    <property type="project" value="UniProtKB-SubCell"/>
</dbReference>
<dbReference type="PROSITE" id="PS51352">
    <property type="entry name" value="THIOREDOXIN_2"/>
    <property type="match status" value="1"/>
</dbReference>
<dbReference type="InterPro" id="IPR013766">
    <property type="entry name" value="Thioredoxin_domain"/>
</dbReference>
<dbReference type="Gene3D" id="3.40.30.10">
    <property type="entry name" value="Glutaredoxin"/>
    <property type="match status" value="1"/>
</dbReference>
<evidence type="ECO:0000259" key="5">
    <source>
        <dbReference type="PROSITE" id="PS51352"/>
    </source>
</evidence>
<evidence type="ECO:0000256" key="1">
    <source>
        <dbReference type="ARBA" id="ARBA00004196"/>
    </source>
</evidence>
<dbReference type="GO" id="GO:0016853">
    <property type="term" value="F:isomerase activity"/>
    <property type="evidence" value="ECO:0007669"/>
    <property type="project" value="UniProtKB-KW"/>
</dbReference>
<dbReference type="PANTHER" id="PTHR42852">
    <property type="entry name" value="THIOL:DISULFIDE INTERCHANGE PROTEIN DSBE"/>
    <property type="match status" value="1"/>
</dbReference>
<feature type="domain" description="Thioredoxin" evidence="5">
    <location>
        <begin position="182"/>
        <end position="328"/>
    </location>
</feature>
<reference evidence="6 7" key="1">
    <citation type="submission" date="2018-05" db="EMBL/GenBank/DDBJ databases">
        <title>Genomic Encyclopedia of Type Strains, Phase IV (KMG-IV): sequencing the most valuable type-strain genomes for metagenomic binning, comparative biology and taxonomic classification.</title>
        <authorList>
            <person name="Goeker M."/>
        </authorList>
    </citation>
    <scope>NUCLEOTIDE SEQUENCE [LARGE SCALE GENOMIC DNA]</scope>
    <source>
        <strain evidence="6 7">DSM 28579</strain>
    </source>
</reference>
<keyword evidence="3" id="KW-1015">Disulfide bond</keyword>
<dbReference type="AlphaFoldDB" id="A0A7L4USX4"/>
<keyword evidence="7" id="KW-1185">Reference proteome</keyword>
<comment type="caution">
    <text evidence="6">The sequence shown here is derived from an EMBL/GenBank/DDBJ whole genome shotgun (WGS) entry which is preliminary data.</text>
</comment>
<comment type="subcellular location">
    <subcellularLocation>
        <location evidence="1">Cell envelope</location>
    </subcellularLocation>
</comment>
<keyword evidence="4" id="KW-0676">Redox-active center</keyword>
<dbReference type="InterPro" id="IPR036249">
    <property type="entry name" value="Thioredoxin-like_sf"/>
</dbReference>
<dbReference type="EMBL" id="QENZ01000003">
    <property type="protein sequence ID" value="PVX52581.1"/>
    <property type="molecule type" value="Genomic_DNA"/>
</dbReference>
<sequence>MPDLYEILKESYAPRDSLIMSFELYDANFEKELDEIKSKNQFSEEKINYLRYIKRLNEALFTWGKASSSKEKPVKDAFSDFYNDAYLDFVSYKDFLEYAFGFYYEVAENIPRVYGGIGTKIDSRETFKKIIKDTEIPPKTKNYVLKFTLTKLLDQFGEEEGYTYVKEYEKLAEESFSREDEKNIKYVQDELFLKDLSGNQVTFQALLQKYKGKVIYVDFWASWCMPCREQMPKGKELHKKFKDKDIVFLYFALNDNEEAWTKACKKLEIEENSYFVINPKTARFIADNKIKSIPRYFLFDKTGMLIDRNAPRPKDDNVEIIFDKYLKE</sequence>
<dbReference type="CDD" id="cd02966">
    <property type="entry name" value="TlpA_like_family"/>
    <property type="match status" value="1"/>
</dbReference>
<organism evidence="6 7">
    <name type="scientific">Balneicella halophila</name>
    <dbReference type="NCBI Taxonomy" id="1537566"/>
    <lineage>
        <taxon>Bacteria</taxon>
        <taxon>Pseudomonadati</taxon>
        <taxon>Bacteroidota</taxon>
        <taxon>Bacteroidia</taxon>
        <taxon>Bacteroidales</taxon>
        <taxon>Balneicellaceae</taxon>
        <taxon>Balneicella</taxon>
    </lineage>
</organism>
<dbReference type="GO" id="GO:0017004">
    <property type="term" value="P:cytochrome complex assembly"/>
    <property type="evidence" value="ECO:0007669"/>
    <property type="project" value="UniProtKB-KW"/>
</dbReference>
<dbReference type="InterPro" id="IPR050553">
    <property type="entry name" value="Thioredoxin_ResA/DsbE_sf"/>
</dbReference>
<evidence type="ECO:0000256" key="4">
    <source>
        <dbReference type="ARBA" id="ARBA00023284"/>
    </source>
</evidence>
<dbReference type="SUPFAM" id="SSF52833">
    <property type="entry name" value="Thioredoxin-like"/>
    <property type="match status" value="1"/>
</dbReference>
<name>A0A7L4USX4_BALHA</name>
<keyword evidence="6" id="KW-0413">Isomerase</keyword>
<evidence type="ECO:0000313" key="6">
    <source>
        <dbReference type="EMBL" id="PVX52581.1"/>
    </source>
</evidence>
<dbReference type="GO" id="GO:0016491">
    <property type="term" value="F:oxidoreductase activity"/>
    <property type="evidence" value="ECO:0007669"/>
    <property type="project" value="InterPro"/>
</dbReference>
<evidence type="ECO:0000256" key="3">
    <source>
        <dbReference type="ARBA" id="ARBA00023157"/>
    </source>
</evidence>
<protein>
    <submittedName>
        <fullName evidence="6">Thiol-disulfide isomerase/thioredoxin</fullName>
    </submittedName>
</protein>
<dbReference type="Pfam" id="PF08534">
    <property type="entry name" value="Redoxin"/>
    <property type="match status" value="1"/>
</dbReference>